<feature type="transmembrane region" description="Helical" evidence="2">
    <location>
        <begin position="107"/>
        <end position="128"/>
    </location>
</feature>
<feature type="compositionally biased region" description="Polar residues" evidence="1">
    <location>
        <begin position="301"/>
        <end position="317"/>
    </location>
</feature>
<feature type="region of interest" description="Disordered" evidence="1">
    <location>
        <begin position="301"/>
        <end position="326"/>
    </location>
</feature>
<feature type="transmembrane region" description="Helical" evidence="2">
    <location>
        <begin position="148"/>
        <end position="172"/>
    </location>
</feature>
<proteinExistence type="predicted"/>
<feature type="transmembrane region" description="Helical" evidence="2">
    <location>
        <begin position="31"/>
        <end position="55"/>
    </location>
</feature>
<reference evidence="4" key="1">
    <citation type="journal article" date="2014" name="Proc. Natl. Acad. Sci. U.S.A.">
        <title>Extensive sampling of basidiomycete genomes demonstrates inadequacy of the white-rot/brown-rot paradigm for wood decay fungi.</title>
        <authorList>
            <person name="Riley R."/>
            <person name="Salamov A.A."/>
            <person name="Brown D.W."/>
            <person name="Nagy L.G."/>
            <person name="Floudas D."/>
            <person name="Held B.W."/>
            <person name="Levasseur A."/>
            <person name="Lombard V."/>
            <person name="Morin E."/>
            <person name="Otillar R."/>
            <person name="Lindquist E.A."/>
            <person name="Sun H."/>
            <person name="LaButti K.M."/>
            <person name="Schmutz J."/>
            <person name="Jabbour D."/>
            <person name="Luo H."/>
            <person name="Baker S.E."/>
            <person name="Pisabarro A.G."/>
            <person name="Walton J.D."/>
            <person name="Blanchette R.A."/>
            <person name="Henrissat B."/>
            <person name="Martin F."/>
            <person name="Cullen D."/>
            <person name="Hibbett D.S."/>
            <person name="Grigoriev I.V."/>
        </authorList>
    </citation>
    <scope>NUCLEOTIDE SEQUENCE [LARGE SCALE GENOMIC DNA]</scope>
    <source>
        <strain evidence="4">CBS 339.88</strain>
    </source>
</reference>
<evidence type="ECO:0000256" key="1">
    <source>
        <dbReference type="SAM" id="MobiDB-lite"/>
    </source>
</evidence>
<feature type="transmembrane region" description="Helical" evidence="2">
    <location>
        <begin position="243"/>
        <end position="260"/>
    </location>
</feature>
<organism evidence="3 4">
    <name type="scientific">Galerina marginata (strain CBS 339.88)</name>
    <dbReference type="NCBI Taxonomy" id="685588"/>
    <lineage>
        <taxon>Eukaryota</taxon>
        <taxon>Fungi</taxon>
        <taxon>Dikarya</taxon>
        <taxon>Basidiomycota</taxon>
        <taxon>Agaricomycotina</taxon>
        <taxon>Agaricomycetes</taxon>
        <taxon>Agaricomycetidae</taxon>
        <taxon>Agaricales</taxon>
        <taxon>Agaricineae</taxon>
        <taxon>Strophariaceae</taxon>
        <taxon>Galerina</taxon>
    </lineage>
</organism>
<evidence type="ECO:0000256" key="2">
    <source>
        <dbReference type="SAM" id="Phobius"/>
    </source>
</evidence>
<name>A0A067SI81_GALM3</name>
<sequence length="326" mass="36457">LGMYLISFFNCIHVLVWSDRWFKPRHHVKKAMLLAALLMLVFASMDVAFHLRHVLDAFIYFNGDPIETFDKTSNWINVMKMGCFVAQTFVGDSILIYRCWIVYDRNWLVVALPIALTSSACGVMTIHAEATLHHKSGRMLNSPTLVPFITSMLCLTLATNVITTCMCIGYNLRSWTLLGLIVHRICAIRNSLKRRSVIVVSTSRLTSVVVVLIESGLMYTLSIIILFVLYMTSNNAQYGVSNAVVQIIGITFNLIIVSVGRGDATASIAHHSGSCNNQEEHHKDAPLHMINIQTSVSTFHDPTTPVKSGTDVENASTRPEWDSRPR</sequence>
<feature type="transmembrane region" description="Helical" evidence="2">
    <location>
        <begin position="75"/>
        <end position="95"/>
    </location>
</feature>
<gene>
    <name evidence="3" type="ORF">GALMADRAFT_77028</name>
</gene>
<dbReference type="HOGENOM" id="CLU_044614_1_0_1"/>
<dbReference type="OrthoDB" id="3357408at2759"/>
<dbReference type="Proteomes" id="UP000027222">
    <property type="component" value="Unassembled WGS sequence"/>
</dbReference>
<dbReference type="EMBL" id="KL142400">
    <property type="protein sequence ID" value="KDR69732.1"/>
    <property type="molecule type" value="Genomic_DNA"/>
</dbReference>
<feature type="transmembrane region" description="Helical" evidence="2">
    <location>
        <begin position="205"/>
        <end position="231"/>
    </location>
</feature>
<keyword evidence="2" id="KW-1133">Transmembrane helix</keyword>
<keyword evidence="4" id="KW-1185">Reference proteome</keyword>
<feature type="non-terminal residue" evidence="3">
    <location>
        <position position="1"/>
    </location>
</feature>
<dbReference type="AlphaFoldDB" id="A0A067SI81"/>
<accession>A0A067SI81</accession>
<keyword evidence="2" id="KW-0472">Membrane</keyword>
<evidence type="ECO:0000313" key="4">
    <source>
        <dbReference type="Proteomes" id="UP000027222"/>
    </source>
</evidence>
<protein>
    <submittedName>
        <fullName evidence="3">Uncharacterized protein</fullName>
    </submittedName>
</protein>
<keyword evidence="2" id="KW-0812">Transmembrane</keyword>
<evidence type="ECO:0000313" key="3">
    <source>
        <dbReference type="EMBL" id="KDR69732.1"/>
    </source>
</evidence>